<protein>
    <submittedName>
        <fullName evidence="2">Uncharacterized protein</fullName>
    </submittedName>
</protein>
<dbReference type="AlphaFoldDB" id="A0A195EGM0"/>
<name>A0A195EGM0_9HYME</name>
<evidence type="ECO:0000256" key="1">
    <source>
        <dbReference type="SAM" id="MobiDB-lite"/>
    </source>
</evidence>
<reference evidence="2 3" key="1">
    <citation type="submission" date="2015-09" db="EMBL/GenBank/DDBJ databases">
        <title>Trachymyrmex cornetzi WGS genome.</title>
        <authorList>
            <person name="Nygaard S."/>
            <person name="Hu H."/>
            <person name="Boomsma J."/>
            <person name="Zhang G."/>
        </authorList>
    </citation>
    <scope>NUCLEOTIDE SEQUENCE [LARGE SCALE GENOMIC DNA]</scope>
    <source>
        <strain evidence="2">Tcor2-1</strain>
        <tissue evidence="2">Whole body</tissue>
    </source>
</reference>
<keyword evidence="3" id="KW-1185">Reference proteome</keyword>
<evidence type="ECO:0000313" key="2">
    <source>
        <dbReference type="EMBL" id="KYN27034.1"/>
    </source>
</evidence>
<feature type="region of interest" description="Disordered" evidence="1">
    <location>
        <begin position="59"/>
        <end position="84"/>
    </location>
</feature>
<organism evidence="2 3">
    <name type="scientific">Trachymyrmex cornetzi</name>
    <dbReference type="NCBI Taxonomy" id="471704"/>
    <lineage>
        <taxon>Eukaryota</taxon>
        <taxon>Metazoa</taxon>
        <taxon>Ecdysozoa</taxon>
        <taxon>Arthropoda</taxon>
        <taxon>Hexapoda</taxon>
        <taxon>Insecta</taxon>
        <taxon>Pterygota</taxon>
        <taxon>Neoptera</taxon>
        <taxon>Endopterygota</taxon>
        <taxon>Hymenoptera</taxon>
        <taxon>Apocrita</taxon>
        <taxon>Aculeata</taxon>
        <taxon>Formicoidea</taxon>
        <taxon>Formicidae</taxon>
        <taxon>Myrmicinae</taxon>
        <taxon>Trachymyrmex</taxon>
    </lineage>
</organism>
<gene>
    <name evidence="2" type="ORF">ALC57_03376</name>
</gene>
<accession>A0A195EGM0</accession>
<evidence type="ECO:0000313" key="3">
    <source>
        <dbReference type="Proteomes" id="UP000078492"/>
    </source>
</evidence>
<dbReference type="Proteomes" id="UP000078492">
    <property type="component" value="Unassembled WGS sequence"/>
</dbReference>
<sequence length="183" mass="20431">MGELSCNEVLTSFGLVPNDALEGDGGTGLTGPQTLWFRDGPHAGPNAYVGHVLQQKVRRTIENRKGRARSDKEKQRREREGERVKEGFRLQYGSQTSSGDGNKSEVMILKRQSGSMNGEKIGGGEKRALICRETVRVQESQNKMRTLRAYELFDLNETQSETKVTEAILRGNRLSAVMKVLTF</sequence>
<dbReference type="EMBL" id="KQ978957">
    <property type="protein sequence ID" value="KYN27034.1"/>
    <property type="molecule type" value="Genomic_DNA"/>
</dbReference>
<proteinExistence type="predicted"/>